<dbReference type="GO" id="GO:0005829">
    <property type="term" value="C:cytosol"/>
    <property type="evidence" value="ECO:0007669"/>
    <property type="project" value="TreeGrafter"/>
</dbReference>
<dbReference type="GO" id="GO:0008483">
    <property type="term" value="F:transaminase activity"/>
    <property type="evidence" value="ECO:0007669"/>
    <property type="project" value="UniProtKB-KW"/>
</dbReference>
<dbReference type="Gene3D" id="3.30.70.1400">
    <property type="entry name" value="Aminomethyltransferase beta-barrel domains"/>
    <property type="match status" value="1"/>
</dbReference>
<comment type="caution">
    <text evidence="7">The sequence shown here is derived from an EMBL/GenBank/DDBJ whole genome shotgun (WGS) entry which is preliminary data.</text>
</comment>
<dbReference type="InterPro" id="IPR013977">
    <property type="entry name" value="GcvT_C"/>
</dbReference>
<evidence type="ECO:0000256" key="1">
    <source>
        <dbReference type="ARBA" id="ARBA00008609"/>
    </source>
</evidence>
<dbReference type="AlphaFoldDB" id="A0A538T1D1"/>
<evidence type="ECO:0000256" key="2">
    <source>
        <dbReference type="ARBA" id="ARBA00022576"/>
    </source>
</evidence>
<dbReference type="Pfam" id="PF08669">
    <property type="entry name" value="GCV_T_C"/>
    <property type="match status" value="1"/>
</dbReference>
<reference evidence="7 8" key="1">
    <citation type="journal article" date="2019" name="Nat. Microbiol.">
        <title>Mediterranean grassland soil C-N compound turnover is dependent on rainfall and depth, and is mediated by genomically divergent microorganisms.</title>
        <authorList>
            <person name="Diamond S."/>
            <person name="Andeer P.F."/>
            <person name="Li Z."/>
            <person name="Crits-Christoph A."/>
            <person name="Burstein D."/>
            <person name="Anantharaman K."/>
            <person name="Lane K.R."/>
            <person name="Thomas B.C."/>
            <person name="Pan C."/>
            <person name="Northen T.R."/>
            <person name="Banfield J.F."/>
        </authorList>
    </citation>
    <scope>NUCLEOTIDE SEQUENCE [LARGE SCALE GENOMIC DNA]</scope>
    <source>
        <strain evidence="7">WS_2</strain>
    </source>
</reference>
<dbReference type="Proteomes" id="UP000317716">
    <property type="component" value="Unassembled WGS sequence"/>
</dbReference>
<keyword evidence="3" id="KW-0808">Transferase</keyword>
<dbReference type="FunFam" id="2.40.30.110:FF:000003">
    <property type="entry name" value="Aminomethyltransferase"/>
    <property type="match status" value="1"/>
</dbReference>
<gene>
    <name evidence="7" type="ORF">E6K72_03665</name>
</gene>
<dbReference type="PANTHER" id="PTHR43757">
    <property type="entry name" value="AMINOMETHYLTRANSFERASE"/>
    <property type="match status" value="1"/>
</dbReference>
<dbReference type="SUPFAM" id="SSF103025">
    <property type="entry name" value="Folate-binding domain"/>
    <property type="match status" value="1"/>
</dbReference>
<evidence type="ECO:0000313" key="8">
    <source>
        <dbReference type="Proteomes" id="UP000317716"/>
    </source>
</evidence>
<dbReference type="Gene3D" id="3.30.1360.120">
    <property type="entry name" value="Probable tRNA modification gtpase trme, domain 1"/>
    <property type="match status" value="1"/>
</dbReference>
<dbReference type="Gene3D" id="2.40.30.110">
    <property type="entry name" value="Aminomethyltransferase beta-barrel domains"/>
    <property type="match status" value="1"/>
</dbReference>
<keyword evidence="2" id="KW-0032">Aminotransferase</keyword>
<dbReference type="EMBL" id="VBOS01000123">
    <property type="protein sequence ID" value="TMQ57436.1"/>
    <property type="molecule type" value="Genomic_DNA"/>
</dbReference>
<name>A0A538T1D1_UNCEI</name>
<feature type="domain" description="GCVT N-terminal" evidence="5">
    <location>
        <begin position="16"/>
        <end position="232"/>
    </location>
</feature>
<evidence type="ECO:0000256" key="4">
    <source>
        <dbReference type="PIRSR" id="PIRSR006487-1"/>
    </source>
</evidence>
<accession>A0A538T1D1</accession>
<protein>
    <submittedName>
        <fullName evidence="7">Glycine cleavage system protein T</fullName>
    </submittedName>
</protein>
<dbReference type="Pfam" id="PF01571">
    <property type="entry name" value="GCV_T"/>
    <property type="match status" value="1"/>
</dbReference>
<feature type="binding site" evidence="4">
    <location>
        <position position="203"/>
    </location>
    <ligand>
        <name>substrate</name>
    </ligand>
</feature>
<dbReference type="Gene3D" id="4.10.1250.10">
    <property type="entry name" value="Aminomethyltransferase fragment"/>
    <property type="match status" value="1"/>
</dbReference>
<sequence>MESPVQPSATLKRTPFYDFHRALGAKIVEFAGFEMPVRYTGDVREHVCVRERAGLFDISHMGEFHVEGPGALEFLSHAVTNDLASAAPGQAVYSPMCRPDGGIVDDLLVYRFEDHFMVVVNASNTPKDFEWLLDYCPADVELEDRSDRTALLAVQGPKTPEILQGLVPDEALDLGYYRFMTGPVCGVEAVISRTGYTGEDGFELYFEPRHAARVWEGLMSAGNRLGLEPVGLPLEAGLGWTVKFGKGDFVGRDALLRQKEHGLKRRLVGFELEGRRVPRHDMPIEAGGRALGRVSSGTFSPSLERPIGMGYVESGSAQTGTALEIRAGEARLAARVAPRPFYKGGSRRA</sequence>
<organism evidence="7 8">
    <name type="scientific">Eiseniibacteriota bacterium</name>
    <dbReference type="NCBI Taxonomy" id="2212470"/>
    <lineage>
        <taxon>Bacteria</taxon>
        <taxon>Candidatus Eiseniibacteriota</taxon>
    </lineage>
</organism>
<feature type="domain" description="Aminomethyltransferase C-terminal" evidence="6">
    <location>
        <begin position="265"/>
        <end position="343"/>
    </location>
</feature>
<dbReference type="InterPro" id="IPR027266">
    <property type="entry name" value="TrmE/GcvT-like"/>
</dbReference>
<dbReference type="InterPro" id="IPR029043">
    <property type="entry name" value="GcvT/YgfZ_C"/>
</dbReference>
<evidence type="ECO:0000256" key="3">
    <source>
        <dbReference type="ARBA" id="ARBA00022679"/>
    </source>
</evidence>
<proteinExistence type="inferred from homology"/>
<evidence type="ECO:0000313" key="7">
    <source>
        <dbReference type="EMBL" id="TMQ57436.1"/>
    </source>
</evidence>
<dbReference type="PIRSF" id="PIRSF006487">
    <property type="entry name" value="GcvT"/>
    <property type="match status" value="1"/>
</dbReference>
<comment type="similarity">
    <text evidence="1">Belongs to the GcvT family.</text>
</comment>
<evidence type="ECO:0000259" key="5">
    <source>
        <dbReference type="Pfam" id="PF01571"/>
    </source>
</evidence>
<dbReference type="SUPFAM" id="SSF101790">
    <property type="entry name" value="Aminomethyltransferase beta-barrel domain"/>
    <property type="match status" value="1"/>
</dbReference>
<dbReference type="FunFam" id="3.30.70.1400:FF:000001">
    <property type="entry name" value="Aminomethyltransferase"/>
    <property type="match status" value="1"/>
</dbReference>
<evidence type="ECO:0000259" key="6">
    <source>
        <dbReference type="Pfam" id="PF08669"/>
    </source>
</evidence>
<dbReference type="InterPro" id="IPR028896">
    <property type="entry name" value="GcvT/YgfZ/DmdA"/>
</dbReference>
<dbReference type="PANTHER" id="PTHR43757:SF2">
    <property type="entry name" value="AMINOMETHYLTRANSFERASE, MITOCHONDRIAL"/>
    <property type="match status" value="1"/>
</dbReference>
<dbReference type="InterPro" id="IPR006222">
    <property type="entry name" value="GCVT_N"/>
</dbReference>